<keyword evidence="3" id="KW-0808">Transferase</keyword>
<evidence type="ECO:0000256" key="5">
    <source>
        <dbReference type="ARBA" id="ARBA00022777"/>
    </source>
</evidence>
<dbReference type="GO" id="GO:0043235">
    <property type="term" value="C:receptor complex"/>
    <property type="evidence" value="ECO:0007669"/>
    <property type="project" value="TreeGrafter"/>
</dbReference>
<dbReference type="EMBL" id="LBMM01026604">
    <property type="protein sequence ID" value="KMQ82300.1"/>
    <property type="molecule type" value="Genomic_DNA"/>
</dbReference>
<evidence type="ECO:0000313" key="9">
    <source>
        <dbReference type="EMBL" id="KMQ82300.1"/>
    </source>
</evidence>
<keyword evidence="6" id="KW-0067">ATP-binding</keyword>
<dbReference type="AlphaFoldDB" id="A0A0J7MNX1"/>
<evidence type="ECO:0000256" key="7">
    <source>
        <dbReference type="ARBA" id="ARBA00023137"/>
    </source>
</evidence>
<dbReference type="InterPro" id="IPR000719">
    <property type="entry name" value="Prot_kinase_dom"/>
</dbReference>
<dbReference type="GO" id="GO:0032006">
    <property type="term" value="P:regulation of TOR signaling"/>
    <property type="evidence" value="ECO:0007669"/>
    <property type="project" value="TreeGrafter"/>
</dbReference>
<dbReference type="GO" id="GO:0005886">
    <property type="term" value="C:plasma membrane"/>
    <property type="evidence" value="ECO:0007669"/>
    <property type="project" value="TreeGrafter"/>
</dbReference>
<evidence type="ECO:0000256" key="3">
    <source>
        <dbReference type="ARBA" id="ARBA00022679"/>
    </source>
</evidence>
<evidence type="ECO:0000259" key="8">
    <source>
        <dbReference type="PROSITE" id="PS50011"/>
    </source>
</evidence>
<keyword evidence="2" id="KW-0597">Phosphoprotein</keyword>
<evidence type="ECO:0000256" key="2">
    <source>
        <dbReference type="ARBA" id="ARBA00022553"/>
    </source>
</evidence>
<gene>
    <name evidence="9" type="ORF">RF55_23464</name>
</gene>
<dbReference type="SUPFAM" id="SSF56112">
    <property type="entry name" value="Protein kinase-like (PK-like)"/>
    <property type="match status" value="1"/>
</dbReference>
<reference evidence="9 10" key="1">
    <citation type="submission" date="2015-04" db="EMBL/GenBank/DDBJ databases">
        <title>Lasius niger genome sequencing.</title>
        <authorList>
            <person name="Konorov E.A."/>
            <person name="Nikitin M.A."/>
            <person name="Kirill M.V."/>
            <person name="Chang P."/>
        </authorList>
    </citation>
    <scope>NUCLEOTIDE SEQUENCE [LARGE SCALE GENOMIC DNA]</scope>
    <source>
        <tissue evidence="9">Whole</tissue>
    </source>
</reference>
<dbReference type="PANTHER" id="PTHR24416">
    <property type="entry name" value="TYROSINE-PROTEIN KINASE RECEPTOR"/>
    <property type="match status" value="1"/>
</dbReference>
<dbReference type="InterPro" id="IPR001245">
    <property type="entry name" value="Ser-Thr/Tyr_kinase_cat_dom"/>
</dbReference>
<keyword evidence="5 9" id="KW-0418">Kinase</keyword>
<evidence type="ECO:0000256" key="4">
    <source>
        <dbReference type="ARBA" id="ARBA00022741"/>
    </source>
</evidence>
<sequence length="86" mass="9625">MLKNASSQDKKEFLQEAKLMSVLRHQNVLRLLGICLDADSPLLILELMEAGDLLTYLRESQTLQPSDSHALRLQDLLAMCEDVAAT</sequence>
<dbReference type="GO" id="GO:0005524">
    <property type="term" value="F:ATP binding"/>
    <property type="evidence" value="ECO:0007669"/>
    <property type="project" value="UniProtKB-KW"/>
</dbReference>
<feature type="domain" description="Protein kinase" evidence="8">
    <location>
        <begin position="1"/>
        <end position="86"/>
    </location>
</feature>
<evidence type="ECO:0000256" key="6">
    <source>
        <dbReference type="ARBA" id="ARBA00022840"/>
    </source>
</evidence>
<protein>
    <recommendedName>
        <fullName evidence="1">receptor protein-tyrosine kinase</fullName>
        <ecNumber evidence="1">2.7.10.1</ecNumber>
    </recommendedName>
</protein>
<keyword evidence="10" id="KW-1185">Reference proteome</keyword>
<dbReference type="GO" id="GO:0007169">
    <property type="term" value="P:cell surface receptor protein tyrosine kinase signaling pathway"/>
    <property type="evidence" value="ECO:0007669"/>
    <property type="project" value="TreeGrafter"/>
</dbReference>
<name>A0A0J7MNX1_LASNI</name>
<dbReference type="InterPro" id="IPR011009">
    <property type="entry name" value="Kinase-like_dom_sf"/>
</dbReference>
<organism evidence="9 10">
    <name type="scientific">Lasius niger</name>
    <name type="common">Black garden ant</name>
    <dbReference type="NCBI Taxonomy" id="67767"/>
    <lineage>
        <taxon>Eukaryota</taxon>
        <taxon>Metazoa</taxon>
        <taxon>Ecdysozoa</taxon>
        <taxon>Arthropoda</taxon>
        <taxon>Hexapoda</taxon>
        <taxon>Insecta</taxon>
        <taxon>Pterygota</taxon>
        <taxon>Neoptera</taxon>
        <taxon>Endopterygota</taxon>
        <taxon>Hymenoptera</taxon>
        <taxon>Apocrita</taxon>
        <taxon>Aculeata</taxon>
        <taxon>Formicoidea</taxon>
        <taxon>Formicidae</taxon>
        <taxon>Formicinae</taxon>
        <taxon>Lasius</taxon>
        <taxon>Lasius</taxon>
    </lineage>
</organism>
<accession>A0A0J7MNX1</accession>
<dbReference type="EC" id="2.7.10.1" evidence="1"/>
<comment type="caution">
    <text evidence="9">The sequence shown here is derived from an EMBL/GenBank/DDBJ whole genome shotgun (WGS) entry which is preliminary data.</text>
</comment>
<dbReference type="PaxDb" id="67767-A0A0J7MNX1"/>
<dbReference type="GO" id="GO:0004714">
    <property type="term" value="F:transmembrane receptor protein tyrosine kinase activity"/>
    <property type="evidence" value="ECO:0007669"/>
    <property type="project" value="UniProtKB-EC"/>
</dbReference>
<dbReference type="Pfam" id="PF07714">
    <property type="entry name" value="PK_Tyr_Ser-Thr"/>
    <property type="match status" value="1"/>
</dbReference>
<dbReference type="STRING" id="67767.A0A0J7MNX1"/>
<dbReference type="OrthoDB" id="65481at2759"/>
<dbReference type="InterPro" id="IPR050122">
    <property type="entry name" value="RTK"/>
</dbReference>
<dbReference type="Proteomes" id="UP000036403">
    <property type="component" value="Unassembled WGS sequence"/>
</dbReference>
<evidence type="ECO:0000256" key="1">
    <source>
        <dbReference type="ARBA" id="ARBA00011902"/>
    </source>
</evidence>
<dbReference type="PANTHER" id="PTHR24416:SF527">
    <property type="entry name" value="PROTO-ONCOGENE TYROSINE-PROTEIN KINASE ROS"/>
    <property type="match status" value="1"/>
</dbReference>
<dbReference type="PROSITE" id="PS50011">
    <property type="entry name" value="PROTEIN_KINASE_DOM"/>
    <property type="match status" value="1"/>
</dbReference>
<dbReference type="Gene3D" id="1.10.510.10">
    <property type="entry name" value="Transferase(Phosphotransferase) domain 1"/>
    <property type="match status" value="1"/>
</dbReference>
<evidence type="ECO:0000313" key="10">
    <source>
        <dbReference type="Proteomes" id="UP000036403"/>
    </source>
</evidence>
<keyword evidence="7" id="KW-0829">Tyrosine-protein kinase</keyword>
<keyword evidence="4" id="KW-0547">Nucleotide-binding</keyword>
<proteinExistence type="predicted"/>